<protein>
    <submittedName>
        <fullName evidence="1">Uncharacterized protein</fullName>
    </submittedName>
</protein>
<dbReference type="AlphaFoldDB" id="A0A382B4N0"/>
<proteinExistence type="predicted"/>
<reference evidence="1" key="1">
    <citation type="submission" date="2018-05" db="EMBL/GenBank/DDBJ databases">
        <authorList>
            <person name="Lanie J.A."/>
            <person name="Ng W.-L."/>
            <person name="Kazmierczak K.M."/>
            <person name="Andrzejewski T.M."/>
            <person name="Davidsen T.M."/>
            <person name="Wayne K.J."/>
            <person name="Tettelin H."/>
            <person name="Glass J.I."/>
            <person name="Rusch D."/>
            <person name="Podicherti R."/>
            <person name="Tsui H.-C.T."/>
            <person name="Winkler M.E."/>
        </authorList>
    </citation>
    <scope>NUCLEOTIDE SEQUENCE</scope>
</reference>
<name>A0A382B4N0_9ZZZZ</name>
<gene>
    <name evidence="1" type="ORF">METZ01_LOCUS161077</name>
</gene>
<accession>A0A382B4N0</accession>
<dbReference type="EMBL" id="UINC01028002">
    <property type="protein sequence ID" value="SVB08223.1"/>
    <property type="molecule type" value="Genomic_DNA"/>
</dbReference>
<organism evidence="1">
    <name type="scientific">marine metagenome</name>
    <dbReference type="NCBI Taxonomy" id="408172"/>
    <lineage>
        <taxon>unclassified sequences</taxon>
        <taxon>metagenomes</taxon>
        <taxon>ecological metagenomes</taxon>
    </lineage>
</organism>
<feature type="non-terminal residue" evidence="1">
    <location>
        <position position="33"/>
    </location>
</feature>
<evidence type="ECO:0000313" key="1">
    <source>
        <dbReference type="EMBL" id="SVB08223.1"/>
    </source>
</evidence>
<sequence>MLHGQLWILEPEEPGFVAGIIYFSLQTGIMTAT</sequence>